<name>A0AAV1QM93_SCOSC</name>
<evidence type="ECO:0000313" key="3">
    <source>
        <dbReference type="Proteomes" id="UP001314229"/>
    </source>
</evidence>
<dbReference type="PANTHER" id="PTHR46501">
    <property type="entry name" value="MYOMEGALIN"/>
    <property type="match status" value="1"/>
</dbReference>
<gene>
    <name evidence="2" type="ORF">FSCOSCO3_A005110</name>
</gene>
<keyword evidence="3" id="KW-1185">Reference proteome</keyword>
<dbReference type="EMBL" id="CAWUFR010001991">
    <property type="protein sequence ID" value="CAK6984599.1"/>
    <property type="molecule type" value="Genomic_DNA"/>
</dbReference>
<accession>A0AAV1QM93</accession>
<protein>
    <submittedName>
        <fullName evidence="2">Myomegalin isoform X2</fullName>
    </submittedName>
</protein>
<dbReference type="Proteomes" id="UP001314229">
    <property type="component" value="Unassembled WGS sequence"/>
</dbReference>
<comment type="caution">
    <text evidence="2">The sequence shown here is derived from an EMBL/GenBank/DDBJ whole genome shotgun (WGS) entry which is preliminary data.</text>
</comment>
<reference evidence="2 3" key="1">
    <citation type="submission" date="2024-01" db="EMBL/GenBank/DDBJ databases">
        <authorList>
            <person name="Alioto T."/>
            <person name="Alioto T."/>
            <person name="Gomez Garrido J."/>
        </authorList>
    </citation>
    <scope>NUCLEOTIDE SEQUENCE [LARGE SCALE GENOMIC DNA]</scope>
</reference>
<evidence type="ECO:0000256" key="1">
    <source>
        <dbReference type="SAM" id="MobiDB-lite"/>
    </source>
</evidence>
<dbReference type="GO" id="GO:0005813">
    <property type="term" value="C:centrosome"/>
    <property type="evidence" value="ECO:0007669"/>
    <property type="project" value="TreeGrafter"/>
</dbReference>
<dbReference type="GO" id="GO:1903358">
    <property type="term" value="P:regulation of Golgi organization"/>
    <property type="evidence" value="ECO:0007669"/>
    <property type="project" value="TreeGrafter"/>
</dbReference>
<dbReference type="GO" id="GO:0007098">
    <property type="term" value="P:centrosome cycle"/>
    <property type="evidence" value="ECO:0007669"/>
    <property type="project" value="TreeGrafter"/>
</dbReference>
<dbReference type="InterPro" id="IPR052593">
    <property type="entry name" value="MT-associated_AKAP9-binding"/>
</dbReference>
<feature type="compositionally biased region" description="Low complexity" evidence="1">
    <location>
        <begin position="155"/>
        <end position="234"/>
    </location>
</feature>
<dbReference type="GO" id="GO:0090063">
    <property type="term" value="P:positive regulation of microtubule nucleation"/>
    <property type="evidence" value="ECO:0007669"/>
    <property type="project" value="TreeGrafter"/>
</dbReference>
<dbReference type="AlphaFoldDB" id="A0AAV1QM93"/>
<sequence>MEGAALLRRMETAVGSLNASQEFSRHQPSDSGSVRKLLLDTKTLRLILEEADSLLRMFWRAVLPKSEETKQDQGLKEEVVSLRLKMSEQEEALKDAMERLKSSNRTKDSMEHFIVNQLSRTRDVLQKAKTNLQENELRISSLRRASVSLPPPSPSSSSSSPSSPSTSSSSFSSSSFSSPSTYSPSSFSSSSSPSTSVSLSPPSPSSSSSSSSSPSSSSSSSSSSPSTSSPSSSSHPQPGKGTPPPSGFAVLDLKSG</sequence>
<dbReference type="GO" id="GO:0005794">
    <property type="term" value="C:Golgi apparatus"/>
    <property type="evidence" value="ECO:0007669"/>
    <property type="project" value="TreeGrafter"/>
</dbReference>
<organism evidence="2 3">
    <name type="scientific">Scomber scombrus</name>
    <name type="common">Atlantic mackerel</name>
    <name type="synonym">Scomber vernalis</name>
    <dbReference type="NCBI Taxonomy" id="13677"/>
    <lineage>
        <taxon>Eukaryota</taxon>
        <taxon>Metazoa</taxon>
        <taxon>Chordata</taxon>
        <taxon>Craniata</taxon>
        <taxon>Vertebrata</taxon>
        <taxon>Euteleostomi</taxon>
        <taxon>Actinopterygii</taxon>
        <taxon>Neopterygii</taxon>
        <taxon>Teleostei</taxon>
        <taxon>Neoteleostei</taxon>
        <taxon>Acanthomorphata</taxon>
        <taxon>Pelagiaria</taxon>
        <taxon>Scombriformes</taxon>
        <taxon>Scombridae</taxon>
        <taxon>Scomber</taxon>
    </lineage>
</organism>
<dbReference type="PANTHER" id="PTHR46501:SF2">
    <property type="entry name" value="MYOMEGALIN"/>
    <property type="match status" value="1"/>
</dbReference>
<dbReference type="GO" id="GO:0060090">
    <property type="term" value="F:molecular adaptor activity"/>
    <property type="evidence" value="ECO:0007669"/>
    <property type="project" value="TreeGrafter"/>
</dbReference>
<feature type="region of interest" description="Disordered" evidence="1">
    <location>
        <begin position="135"/>
        <end position="256"/>
    </location>
</feature>
<evidence type="ECO:0000313" key="2">
    <source>
        <dbReference type="EMBL" id="CAK6984599.1"/>
    </source>
</evidence>
<proteinExistence type="predicted"/>